<feature type="region of interest" description="Disordered" evidence="5">
    <location>
        <begin position="70"/>
        <end position="113"/>
    </location>
</feature>
<dbReference type="NCBIfam" id="TIGR01352">
    <property type="entry name" value="tonB_Cterm"/>
    <property type="match status" value="1"/>
</dbReference>
<keyword evidence="3" id="KW-1133">Transmembrane helix</keyword>
<sequence length="495" mass="54044">MGHAESPSLISLGLSTDVSQKDASFRWGLATSGLFHAVVIMMALFLRFPSTVEEPLRAIDVTLISVPEAQAPAPSQKKSSPPPPSQQKSQPTKKTEPTKTQPIDPPLPPLPVPKASERLLEFMEGAVGSIVMPHKQEMTSPTPPPPINEQPSSNDESPLFENLRMPPIAPQISRPERLHPSQPLVIPKPAPTPAPTLKEAAPPTTVPPEPQGSESQPQISKIEPTVKLAPVLPELSSVTPFSTSKKERKPNDASPLNNLEESLKRTIPTVPTPAPKIKKQHKTITPKQEKPFVPEVSPPQLAQISPSPPLEKAPQREKMSDMMKQLLEEARVPNFQSSPPAPSSQQPLPSSSTSTEPVQSEIDQQIAKLSIPNVTPVESIKERLQRLEVQTNSKPGQSSSPASPGKNKYLAMVEDRIDHEWRALPLVTNPPVVVLKFRISRFGEISNIHVDESSGNGNYDSAAKRAVSAVNPLPPFPPDISDPFFEVRFRFIKKD</sequence>
<name>A0AA96GGL2_9BACT</name>
<feature type="compositionally biased region" description="Low complexity" evidence="5">
    <location>
        <begin position="86"/>
        <end position="102"/>
    </location>
</feature>
<organism evidence="6 7">
    <name type="scientific">Candidatus Nitrospira neomarina</name>
    <dbReference type="NCBI Taxonomy" id="3020899"/>
    <lineage>
        <taxon>Bacteria</taxon>
        <taxon>Pseudomonadati</taxon>
        <taxon>Nitrospirota</taxon>
        <taxon>Nitrospiria</taxon>
        <taxon>Nitrospirales</taxon>
        <taxon>Nitrospiraceae</taxon>
        <taxon>Nitrospira</taxon>
    </lineage>
</organism>
<dbReference type="InterPro" id="IPR006260">
    <property type="entry name" value="TonB/TolA_C"/>
</dbReference>
<dbReference type="SUPFAM" id="SSF74653">
    <property type="entry name" value="TolA/TonB C-terminal domain"/>
    <property type="match status" value="1"/>
</dbReference>
<protein>
    <submittedName>
        <fullName evidence="6">TonB family protein</fullName>
    </submittedName>
</protein>
<evidence type="ECO:0000313" key="6">
    <source>
        <dbReference type="EMBL" id="WNM60877.1"/>
    </source>
</evidence>
<evidence type="ECO:0000256" key="3">
    <source>
        <dbReference type="ARBA" id="ARBA00022989"/>
    </source>
</evidence>
<evidence type="ECO:0000313" key="7">
    <source>
        <dbReference type="Proteomes" id="UP001302494"/>
    </source>
</evidence>
<keyword evidence="2" id="KW-0812">Transmembrane</keyword>
<dbReference type="Pfam" id="PF13103">
    <property type="entry name" value="TonB_2"/>
    <property type="match status" value="1"/>
</dbReference>
<feature type="region of interest" description="Disordered" evidence="5">
    <location>
        <begin position="135"/>
        <end position="377"/>
    </location>
</feature>
<accession>A0AA96GGL2</accession>
<dbReference type="EMBL" id="CP116968">
    <property type="protein sequence ID" value="WNM60877.1"/>
    <property type="molecule type" value="Genomic_DNA"/>
</dbReference>
<feature type="compositionally biased region" description="Basic and acidic residues" evidence="5">
    <location>
        <begin position="313"/>
        <end position="331"/>
    </location>
</feature>
<keyword evidence="4" id="KW-0472">Membrane</keyword>
<comment type="subcellular location">
    <subcellularLocation>
        <location evidence="1">Membrane</location>
        <topology evidence="1">Single-pass membrane protein</topology>
    </subcellularLocation>
</comment>
<dbReference type="Proteomes" id="UP001302494">
    <property type="component" value="Chromosome"/>
</dbReference>
<evidence type="ECO:0000256" key="1">
    <source>
        <dbReference type="ARBA" id="ARBA00004167"/>
    </source>
</evidence>
<evidence type="ECO:0000256" key="5">
    <source>
        <dbReference type="SAM" id="MobiDB-lite"/>
    </source>
</evidence>
<feature type="compositionally biased region" description="Low complexity" evidence="5">
    <location>
        <begin position="70"/>
        <end position="79"/>
    </location>
</feature>
<dbReference type="AlphaFoldDB" id="A0AA96GGL2"/>
<dbReference type="GO" id="GO:0016020">
    <property type="term" value="C:membrane"/>
    <property type="evidence" value="ECO:0007669"/>
    <property type="project" value="UniProtKB-SubCell"/>
</dbReference>
<dbReference type="RefSeq" id="WP_312742244.1">
    <property type="nucleotide sequence ID" value="NZ_CP116968.1"/>
</dbReference>
<keyword evidence="7" id="KW-1185">Reference proteome</keyword>
<gene>
    <name evidence="6" type="ORF">PQG83_14060</name>
</gene>
<proteinExistence type="predicted"/>
<reference evidence="6 7" key="1">
    <citation type="submission" date="2023-01" db="EMBL/GenBank/DDBJ databases">
        <title>Cultivation and genomic characterization of new, ubiquitous marine nitrite-oxidizing bacteria from the Nitrospirales.</title>
        <authorList>
            <person name="Mueller A.J."/>
            <person name="Daebeler A."/>
            <person name="Herbold C.W."/>
            <person name="Kirkegaard R.H."/>
            <person name="Daims H."/>
        </authorList>
    </citation>
    <scope>NUCLEOTIDE SEQUENCE [LARGE SCALE GENOMIC DNA]</scope>
    <source>
        <strain evidence="6 7">DK</strain>
    </source>
</reference>
<dbReference type="KEGG" id="nneo:PQG83_14060"/>
<feature type="compositionally biased region" description="Pro residues" evidence="5">
    <location>
        <begin position="103"/>
        <end position="112"/>
    </location>
</feature>
<evidence type="ECO:0000256" key="2">
    <source>
        <dbReference type="ARBA" id="ARBA00022692"/>
    </source>
</evidence>
<evidence type="ECO:0000256" key="4">
    <source>
        <dbReference type="ARBA" id="ARBA00023136"/>
    </source>
</evidence>
<dbReference type="Gene3D" id="3.30.1150.10">
    <property type="match status" value="1"/>
</dbReference>
<feature type="compositionally biased region" description="Low complexity" evidence="5">
    <location>
        <begin position="343"/>
        <end position="354"/>
    </location>
</feature>